<dbReference type="PANTHER" id="PTHR43761:SF1">
    <property type="entry name" value="D-ISOMER SPECIFIC 2-HYDROXYACID DEHYDROGENASE CATALYTIC DOMAIN-CONTAINING PROTEIN-RELATED"/>
    <property type="match status" value="1"/>
</dbReference>
<evidence type="ECO:0000259" key="6">
    <source>
        <dbReference type="Pfam" id="PF02826"/>
    </source>
</evidence>
<comment type="similarity">
    <text evidence="1 4">Belongs to the D-isomer specific 2-hydroxyacid dehydrogenase family.</text>
</comment>
<dbReference type="PROSITE" id="PS00670">
    <property type="entry name" value="D_2_HYDROXYACID_DH_2"/>
    <property type="match status" value="1"/>
</dbReference>
<dbReference type="AlphaFoldDB" id="A0A250WY40"/>
<dbReference type="InterPro" id="IPR029753">
    <property type="entry name" value="D-isomer_DH_CS"/>
</dbReference>
<dbReference type="FunFam" id="3.40.50.720:FF:000203">
    <property type="entry name" value="D-3-phosphoglycerate dehydrogenase (SerA)"/>
    <property type="match status" value="1"/>
</dbReference>
<evidence type="ECO:0000256" key="2">
    <source>
        <dbReference type="ARBA" id="ARBA00023002"/>
    </source>
</evidence>
<evidence type="ECO:0008006" key="9">
    <source>
        <dbReference type="Google" id="ProtNLM"/>
    </source>
</evidence>
<dbReference type="SUPFAM" id="SSF51735">
    <property type="entry name" value="NAD(P)-binding Rossmann-fold domains"/>
    <property type="match status" value="1"/>
</dbReference>
<gene>
    <name evidence="7" type="ORF">CEUSTIGMA_g3053.t1</name>
</gene>
<evidence type="ECO:0000256" key="4">
    <source>
        <dbReference type="RuleBase" id="RU003719"/>
    </source>
</evidence>
<dbReference type="Proteomes" id="UP000232323">
    <property type="component" value="Unassembled WGS sequence"/>
</dbReference>
<evidence type="ECO:0000256" key="3">
    <source>
        <dbReference type="ARBA" id="ARBA00023027"/>
    </source>
</evidence>
<dbReference type="PROSITE" id="PS00671">
    <property type="entry name" value="D_2_HYDROXYACID_DH_3"/>
    <property type="match status" value="1"/>
</dbReference>
<name>A0A250WY40_9CHLO</name>
<dbReference type="SUPFAM" id="SSF52283">
    <property type="entry name" value="Formate/glycerate dehydrogenase catalytic domain-like"/>
    <property type="match status" value="1"/>
</dbReference>
<dbReference type="Pfam" id="PF00389">
    <property type="entry name" value="2-Hacid_dh"/>
    <property type="match status" value="1"/>
</dbReference>
<accession>A0A250WY40</accession>
<dbReference type="EMBL" id="BEGY01000013">
    <property type="protein sequence ID" value="GAX75609.1"/>
    <property type="molecule type" value="Genomic_DNA"/>
</dbReference>
<dbReference type="InterPro" id="IPR006139">
    <property type="entry name" value="D-isomer_2_OHA_DH_cat_dom"/>
</dbReference>
<evidence type="ECO:0000256" key="1">
    <source>
        <dbReference type="ARBA" id="ARBA00005854"/>
    </source>
</evidence>
<dbReference type="InterPro" id="IPR006140">
    <property type="entry name" value="D-isomer_DH_NAD-bd"/>
</dbReference>
<organism evidence="7 8">
    <name type="scientific">Chlamydomonas eustigma</name>
    <dbReference type="NCBI Taxonomy" id="1157962"/>
    <lineage>
        <taxon>Eukaryota</taxon>
        <taxon>Viridiplantae</taxon>
        <taxon>Chlorophyta</taxon>
        <taxon>core chlorophytes</taxon>
        <taxon>Chlorophyceae</taxon>
        <taxon>CS clade</taxon>
        <taxon>Chlamydomonadales</taxon>
        <taxon>Chlamydomonadaceae</taxon>
        <taxon>Chlamydomonas</taxon>
    </lineage>
</organism>
<comment type="caution">
    <text evidence="7">The sequence shown here is derived from an EMBL/GenBank/DDBJ whole genome shotgun (WGS) entry which is preliminary data.</text>
</comment>
<dbReference type="OrthoDB" id="9991913at2759"/>
<dbReference type="InterPro" id="IPR036291">
    <property type="entry name" value="NAD(P)-bd_dom_sf"/>
</dbReference>
<dbReference type="Gene3D" id="3.40.50.720">
    <property type="entry name" value="NAD(P)-binding Rossmann-like Domain"/>
    <property type="match status" value="2"/>
</dbReference>
<reference evidence="7 8" key="1">
    <citation type="submission" date="2017-08" db="EMBL/GenBank/DDBJ databases">
        <title>Acidophilic green algal genome provides insights into adaptation to an acidic environment.</title>
        <authorList>
            <person name="Hirooka S."/>
            <person name="Hirose Y."/>
            <person name="Kanesaki Y."/>
            <person name="Higuchi S."/>
            <person name="Fujiwara T."/>
            <person name="Onuma R."/>
            <person name="Era A."/>
            <person name="Ohbayashi R."/>
            <person name="Uzuka A."/>
            <person name="Nozaki H."/>
            <person name="Yoshikawa H."/>
            <person name="Miyagishima S.Y."/>
        </authorList>
    </citation>
    <scope>NUCLEOTIDE SEQUENCE [LARGE SCALE GENOMIC DNA]</scope>
    <source>
        <strain evidence="7 8">NIES-2499</strain>
    </source>
</reference>
<protein>
    <recommendedName>
        <fullName evidence="9">S-adenosyl-L-homocysteine hydrolase NAD binding domain-containing protein</fullName>
    </recommendedName>
</protein>
<dbReference type="GO" id="GO:0051287">
    <property type="term" value="F:NAD binding"/>
    <property type="evidence" value="ECO:0007669"/>
    <property type="project" value="InterPro"/>
</dbReference>
<dbReference type="InterPro" id="IPR050418">
    <property type="entry name" value="D-iso_2-hydroxyacid_DH_PdxB"/>
</dbReference>
<keyword evidence="2 4" id="KW-0560">Oxidoreductase</keyword>
<evidence type="ECO:0000259" key="5">
    <source>
        <dbReference type="Pfam" id="PF00389"/>
    </source>
</evidence>
<proteinExistence type="inferred from homology"/>
<evidence type="ECO:0000313" key="7">
    <source>
        <dbReference type="EMBL" id="GAX75609.1"/>
    </source>
</evidence>
<feature type="domain" description="D-isomer specific 2-hydroxyacid dehydrogenase NAD-binding" evidence="6">
    <location>
        <begin position="115"/>
        <end position="292"/>
    </location>
</feature>
<keyword evidence="3" id="KW-0520">NAD</keyword>
<dbReference type="GO" id="GO:0016616">
    <property type="term" value="F:oxidoreductase activity, acting on the CH-OH group of donors, NAD or NADP as acceptor"/>
    <property type="evidence" value="ECO:0007669"/>
    <property type="project" value="InterPro"/>
</dbReference>
<sequence length="323" mass="34636">MSLKISLIIYNEAKLNFDKKLTYDALSSISDVRSFEETGSDQVLERVGSSVVLVTKEMTLSAAVIEDLPASVRLICEAGTGYNNINVEAARKRGITVCNVPSYSTDAVAQLVITFILNLSCSLVPLQRKLAVGDAVGWRSLGSLPHFELAGKTLGLIGGRGTIGSRVADIALMLGMNILISSRSTAGDSKRQGVDIVDMETLLCQSDFVSIHCPLSSSTRHLIGARELKMMKPSAYLINTARGPIIDETALVEALEAGTIAGAGLDVQEVEPLPVDSPLIRMSNVILTPHVGWQRIESRQRLMDTVASNIKAFLDGSPVNVVN</sequence>
<dbReference type="PANTHER" id="PTHR43761">
    <property type="entry name" value="D-ISOMER SPECIFIC 2-HYDROXYACID DEHYDROGENASE FAMILY PROTEIN (AFU_ORTHOLOGUE AFUA_1G13630)"/>
    <property type="match status" value="1"/>
</dbReference>
<keyword evidence="8" id="KW-1185">Reference proteome</keyword>
<feature type="domain" description="D-isomer specific 2-hydroxyacid dehydrogenase catalytic" evidence="5">
    <location>
        <begin position="29"/>
        <end position="323"/>
    </location>
</feature>
<dbReference type="STRING" id="1157962.A0A250WY40"/>
<dbReference type="Pfam" id="PF02826">
    <property type="entry name" value="2-Hacid_dh_C"/>
    <property type="match status" value="1"/>
</dbReference>
<evidence type="ECO:0000313" key="8">
    <source>
        <dbReference type="Proteomes" id="UP000232323"/>
    </source>
</evidence>